<dbReference type="PANTHER" id="PTHR46144">
    <property type="entry name" value="ZINC FINGER PROTEIN 385B-LIKE"/>
    <property type="match status" value="1"/>
</dbReference>
<evidence type="ECO:0000256" key="2">
    <source>
        <dbReference type="ARBA" id="ARBA00022723"/>
    </source>
</evidence>
<feature type="compositionally biased region" description="Polar residues" evidence="7">
    <location>
        <begin position="105"/>
        <end position="120"/>
    </location>
</feature>
<protein>
    <recommendedName>
        <fullName evidence="12">C2H2-type domain-containing protein</fullName>
    </recommendedName>
</protein>
<keyword evidence="4" id="KW-0863">Zinc-finger</keyword>
<comment type="subcellular location">
    <subcellularLocation>
        <location evidence="1">Nucleus</location>
    </subcellularLocation>
</comment>
<proteinExistence type="predicted"/>
<feature type="domain" description="C2H2-type" evidence="8">
    <location>
        <begin position="141"/>
        <end position="165"/>
    </location>
</feature>
<keyword evidence="3" id="KW-0677">Repeat</keyword>
<keyword evidence="11" id="KW-1185">Reference proteome</keyword>
<dbReference type="Gene3D" id="3.30.160.60">
    <property type="entry name" value="Classic Zinc Finger"/>
    <property type="match status" value="3"/>
</dbReference>
<dbReference type="EMBL" id="JACVVK020000141">
    <property type="protein sequence ID" value="KAK7489196.1"/>
    <property type="molecule type" value="Genomic_DNA"/>
</dbReference>
<feature type="non-terminal residue" evidence="10">
    <location>
        <position position="281"/>
    </location>
</feature>
<dbReference type="GO" id="GO:0008270">
    <property type="term" value="F:zinc ion binding"/>
    <property type="evidence" value="ECO:0007669"/>
    <property type="project" value="UniProtKB-KW"/>
</dbReference>
<accession>A0ABD0KQ65</accession>
<dbReference type="AlphaFoldDB" id="A0ABD0KQ65"/>
<keyword evidence="5" id="KW-0862">Zinc</keyword>
<evidence type="ECO:0000256" key="1">
    <source>
        <dbReference type="ARBA" id="ARBA00004123"/>
    </source>
</evidence>
<name>A0ABD0KQ65_9CAEN</name>
<evidence type="ECO:0000313" key="10">
    <source>
        <dbReference type="EMBL" id="KAK7489196.1"/>
    </source>
</evidence>
<feature type="domain" description="U1-type" evidence="9">
    <location>
        <begin position="187"/>
        <end position="221"/>
    </location>
</feature>
<feature type="domain" description="C2H2-type" evidence="8">
    <location>
        <begin position="1"/>
        <end position="25"/>
    </location>
</feature>
<evidence type="ECO:0000259" key="9">
    <source>
        <dbReference type="SMART" id="SM00451"/>
    </source>
</evidence>
<feature type="region of interest" description="Disordered" evidence="7">
    <location>
        <begin position="82"/>
        <end position="120"/>
    </location>
</feature>
<dbReference type="SUPFAM" id="SSF57667">
    <property type="entry name" value="beta-beta-alpha zinc fingers"/>
    <property type="match status" value="3"/>
</dbReference>
<feature type="region of interest" description="Disordered" evidence="7">
    <location>
        <begin position="210"/>
        <end position="281"/>
    </location>
</feature>
<evidence type="ECO:0000256" key="5">
    <source>
        <dbReference type="ARBA" id="ARBA00022833"/>
    </source>
</evidence>
<reference evidence="10 11" key="1">
    <citation type="journal article" date="2023" name="Sci. Data">
        <title>Genome assembly of the Korean intertidal mud-creeper Batillaria attramentaria.</title>
        <authorList>
            <person name="Patra A.K."/>
            <person name="Ho P.T."/>
            <person name="Jun S."/>
            <person name="Lee S.J."/>
            <person name="Kim Y."/>
            <person name="Won Y.J."/>
        </authorList>
    </citation>
    <scope>NUCLEOTIDE SEQUENCE [LARGE SCALE GENOMIC DNA]</scope>
    <source>
        <strain evidence="10">Wonlab-2016</strain>
    </source>
</reference>
<evidence type="ECO:0000256" key="7">
    <source>
        <dbReference type="SAM" id="MobiDB-lite"/>
    </source>
</evidence>
<evidence type="ECO:0000313" key="11">
    <source>
        <dbReference type="Proteomes" id="UP001519460"/>
    </source>
</evidence>
<feature type="compositionally biased region" description="Basic residues" evidence="7">
    <location>
        <begin position="211"/>
        <end position="223"/>
    </location>
</feature>
<evidence type="ECO:0008006" key="12">
    <source>
        <dbReference type="Google" id="ProtNLM"/>
    </source>
</evidence>
<keyword evidence="6" id="KW-0539">Nucleus</keyword>
<dbReference type="InterPro" id="IPR051868">
    <property type="entry name" value="ZN346_ZMAT4"/>
</dbReference>
<dbReference type="GO" id="GO:0005634">
    <property type="term" value="C:nucleus"/>
    <property type="evidence" value="ECO:0007669"/>
    <property type="project" value="UniProtKB-SubCell"/>
</dbReference>
<sequence length="281" mass="30024">MNCEVCNLTLNGIQQYDQHMAGKAHAKKLKAAASGNPAAAPVKINFVPASGNDAHLHSVQPVGSTQKMATIAYQIPAPQVQKQYVPPQAQNPPTGKKKKKKKGLGSQQPAPAVSTVSSSDDPQIYCDGVTVIGLSPVPTDLWCEICQLQLNAPDQAAQHYSGSKHIKKARLYRLHQVGGFAESTSGHGDHFCSFCGIYVNSYDQMEIHRAGAQHKKQVERRKRKQEETSAEPTATKAKSAEGTSGGGADVSKGELTPVPSPSSSQGNGFQYPTLFDVQPPL</sequence>
<feature type="compositionally biased region" description="Polar residues" evidence="7">
    <location>
        <begin position="261"/>
        <end position="270"/>
    </location>
</feature>
<dbReference type="SMART" id="SM00451">
    <property type="entry name" value="ZnF_U1"/>
    <property type="match status" value="3"/>
</dbReference>
<dbReference type="PANTHER" id="PTHR46144:SF6">
    <property type="entry name" value="C2H2-TYPE DOMAIN-CONTAINING PROTEIN"/>
    <property type="match status" value="1"/>
</dbReference>
<evidence type="ECO:0000256" key="3">
    <source>
        <dbReference type="ARBA" id="ARBA00022737"/>
    </source>
</evidence>
<feature type="domain" description="U1-type" evidence="9">
    <location>
        <begin position="138"/>
        <end position="172"/>
    </location>
</feature>
<feature type="domain" description="U1-type" evidence="9">
    <location>
        <begin position="3"/>
        <end position="32"/>
    </location>
</feature>
<gene>
    <name evidence="10" type="ORF">BaRGS_00019574</name>
</gene>
<dbReference type="Pfam" id="PF12874">
    <property type="entry name" value="zf-met"/>
    <property type="match status" value="2"/>
</dbReference>
<organism evidence="10 11">
    <name type="scientific">Batillaria attramentaria</name>
    <dbReference type="NCBI Taxonomy" id="370345"/>
    <lineage>
        <taxon>Eukaryota</taxon>
        <taxon>Metazoa</taxon>
        <taxon>Spiralia</taxon>
        <taxon>Lophotrochozoa</taxon>
        <taxon>Mollusca</taxon>
        <taxon>Gastropoda</taxon>
        <taxon>Caenogastropoda</taxon>
        <taxon>Sorbeoconcha</taxon>
        <taxon>Cerithioidea</taxon>
        <taxon>Batillariidae</taxon>
        <taxon>Batillaria</taxon>
    </lineage>
</organism>
<evidence type="ECO:0000256" key="4">
    <source>
        <dbReference type="ARBA" id="ARBA00022771"/>
    </source>
</evidence>
<dbReference type="SMART" id="SM00355">
    <property type="entry name" value="ZnF_C2H2"/>
    <property type="match status" value="3"/>
</dbReference>
<dbReference type="InterPro" id="IPR013087">
    <property type="entry name" value="Znf_C2H2_type"/>
</dbReference>
<dbReference type="InterPro" id="IPR036236">
    <property type="entry name" value="Znf_C2H2_sf"/>
</dbReference>
<feature type="domain" description="C2H2-type" evidence="8">
    <location>
        <begin position="190"/>
        <end position="214"/>
    </location>
</feature>
<keyword evidence="2" id="KW-0479">Metal-binding</keyword>
<dbReference type="InterPro" id="IPR003604">
    <property type="entry name" value="Matrin/U1-like-C_Znf_C2H2"/>
</dbReference>
<evidence type="ECO:0000259" key="8">
    <source>
        <dbReference type="SMART" id="SM00355"/>
    </source>
</evidence>
<comment type="caution">
    <text evidence="10">The sequence shown here is derived from an EMBL/GenBank/DDBJ whole genome shotgun (WGS) entry which is preliminary data.</text>
</comment>
<evidence type="ECO:0000256" key="6">
    <source>
        <dbReference type="ARBA" id="ARBA00023242"/>
    </source>
</evidence>
<dbReference type="Proteomes" id="UP001519460">
    <property type="component" value="Unassembled WGS sequence"/>
</dbReference>